<gene>
    <name evidence="10" type="ORF">JI741_16105</name>
</gene>
<evidence type="ECO:0000256" key="4">
    <source>
        <dbReference type="ARBA" id="ARBA00022960"/>
    </source>
</evidence>
<evidence type="ECO:0000313" key="10">
    <source>
        <dbReference type="EMBL" id="MBL0742750.1"/>
    </source>
</evidence>
<evidence type="ECO:0000313" key="11">
    <source>
        <dbReference type="Proteomes" id="UP000613030"/>
    </source>
</evidence>
<evidence type="ECO:0000259" key="9">
    <source>
        <dbReference type="PROSITE" id="PS52029"/>
    </source>
</evidence>
<keyword evidence="11" id="KW-1185">Reference proteome</keyword>
<evidence type="ECO:0000256" key="1">
    <source>
        <dbReference type="ARBA" id="ARBA00004752"/>
    </source>
</evidence>
<accession>A0ABS1KTF7</accession>
<dbReference type="RefSeq" id="WP_202011331.1">
    <property type="nucleotide sequence ID" value="NZ_JAERRB010000005.1"/>
</dbReference>
<dbReference type="InterPro" id="IPR038063">
    <property type="entry name" value="Transpep_catalytic_dom"/>
</dbReference>
<dbReference type="Pfam" id="PF03734">
    <property type="entry name" value="YkuD"/>
    <property type="match status" value="1"/>
</dbReference>
<dbReference type="PANTHER" id="PTHR41533:SF2">
    <property type="entry name" value="BLR7131 PROTEIN"/>
    <property type="match status" value="1"/>
</dbReference>
<name>A0ABS1KTF7_9BACT</name>
<comment type="caution">
    <text evidence="10">The sequence shown here is derived from an EMBL/GenBank/DDBJ whole genome shotgun (WGS) entry which is preliminary data.</text>
</comment>
<dbReference type="SUPFAM" id="SSF53955">
    <property type="entry name" value="Lysozyme-like"/>
    <property type="match status" value="1"/>
</dbReference>
<dbReference type="InterPro" id="IPR023346">
    <property type="entry name" value="Lysozyme-like_dom_sf"/>
</dbReference>
<keyword evidence="6 7" id="KW-0961">Cell wall biogenesis/degradation</keyword>
<feature type="domain" description="L,D-TPase catalytic" evidence="9">
    <location>
        <begin position="340"/>
        <end position="514"/>
    </location>
</feature>
<evidence type="ECO:0000256" key="7">
    <source>
        <dbReference type="PROSITE-ProRule" id="PRU01373"/>
    </source>
</evidence>
<comment type="pathway">
    <text evidence="1 7">Cell wall biogenesis; peptidoglycan biosynthesis.</text>
</comment>
<evidence type="ECO:0000256" key="8">
    <source>
        <dbReference type="SAM" id="SignalP"/>
    </source>
</evidence>
<dbReference type="PROSITE" id="PS51257">
    <property type="entry name" value="PROKAR_LIPOPROTEIN"/>
    <property type="match status" value="1"/>
</dbReference>
<keyword evidence="3" id="KW-0808">Transferase</keyword>
<dbReference type="CDD" id="cd16913">
    <property type="entry name" value="YkuD_like"/>
    <property type="match status" value="1"/>
</dbReference>
<dbReference type="EMBL" id="JAERRB010000005">
    <property type="protein sequence ID" value="MBL0742750.1"/>
    <property type="molecule type" value="Genomic_DNA"/>
</dbReference>
<dbReference type="PROSITE" id="PS52029">
    <property type="entry name" value="LD_TPASE"/>
    <property type="match status" value="1"/>
</dbReference>
<dbReference type="InterPro" id="IPR002477">
    <property type="entry name" value="Peptidoglycan-bd-like"/>
</dbReference>
<dbReference type="Pfam" id="PF20142">
    <property type="entry name" value="Scaffold"/>
    <property type="match status" value="1"/>
</dbReference>
<protein>
    <submittedName>
        <fullName evidence="10">L,D-transpeptidase family protein</fullName>
    </submittedName>
</protein>
<feature type="signal peptide" evidence="8">
    <location>
        <begin position="1"/>
        <end position="32"/>
    </location>
</feature>
<dbReference type="Gene3D" id="1.10.101.10">
    <property type="entry name" value="PGBD-like superfamily/PGBD"/>
    <property type="match status" value="1"/>
</dbReference>
<evidence type="ECO:0000256" key="6">
    <source>
        <dbReference type="ARBA" id="ARBA00023316"/>
    </source>
</evidence>
<comment type="similarity">
    <text evidence="2">Belongs to the YkuD family.</text>
</comment>
<dbReference type="InterPro" id="IPR005490">
    <property type="entry name" value="LD_TPept_cat_dom"/>
</dbReference>
<dbReference type="Proteomes" id="UP000613030">
    <property type="component" value="Unassembled WGS sequence"/>
</dbReference>
<reference evidence="10 11" key="1">
    <citation type="submission" date="2021-01" db="EMBL/GenBank/DDBJ databases">
        <title>Chryseolinea sp. Jin1 Genome sequencing and assembly.</title>
        <authorList>
            <person name="Kim I."/>
        </authorList>
    </citation>
    <scope>NUCLEOTIDE SEQUENCE [LARGE SCALE GENOMIC DNA]</scope>
    <source>
        <strain evidence="10 11">Jin1</strain>
    </source>
</reference>
<feature type="active site" description="Nucleophile" evidence="7">
    <location>
        <position position="489"/>
    </location>
</feature>
<feature type="active site" description="Proton donor/acceptor" evidence="7">
    <location>
        <position position="470"/>
    </location>
</feature>
<dbReference type="Gene3D" id="2.40.440.10">
    <property type="entry name" value="L,D-transpeptidase catalytic domain-like"/>
    <property type="match status" value="1"/>
</dbReference>
<dbReference type="Pfam" id="PF01471">
    <property type="entry name" value="PG_binding_1"/>
    <property type="match status" value="1"/>
</dbReference>
<keyword evidence="5 7" id="KW-0573">Peptidoglycan synthesis</keyword>
<evidence type="ECO:0000256" key="2">
    <source>
        <dbReference type="ARBA" id="ARBA00005992"/>
    </source>
</evidence>
<keyword evidence="4 7" id="KW-0133">Cell shape</keyword>
<dbReference type="InterPro" id="IPR036366">
    <property type="entry name" value="PGBDSf"/>
</dbReference>
<dbReference type="PANTHER" id="PTHR41533">
    <property type="entry name" value="L,D-TRANSPEPTIDASE HI_1667-RELATED"/>
    <property type="match status" value="1"/>
</dbReference>
<feature type="chain" id="PRO_5045912672" evidence="8">
    <location>
        <begin position="33"/>
        <end position="578"/>
    </location>
</feature>
<dbReference type="InterPro" id="IPR045380">
    <property type="entry name" value="LD_TPept_scaffold_dom"/>
</dbReference>
<dbReference type="SUPFAM" id="SSF141523">
    <property type="entry name" value="L,D-transpeptidase catalytic domain-like"/>
    <property type="match status" value="1"/>
</dbReference>
<evidence type="ECO:0000256" key="5">
    <source>
        <dbReference type="ARBA" id="ARBA00022984"/>
    </source>
</evidence>
<proteinExistence type="inferred from homology"/>
<sequence length="578" mass="65078">MYTSFKISKNLNTLTYLTLSAALFYSCSQRVAQVAVAPKVAQADTTTMVAELPAKPVGIDSTAFNKAGAATLAKAAQFYRQHGFQSQWLFDTKPSPLFAALEATLNDAGKFGLRASDYDVQGIQEKVKILYSEKAVDRKALATLDVYITEMLFHFTTHLSTGKITEVVSGRSIWMPGQRTLSSADVALMSKVQTPADFTTAIQQIQPANEQYGKLQQALAYYRALEKNTPAAIDIVKGTKVKLDDHNAIVPSVRKKLSLTDMRPYAMTLDSLTGTFDSLRYDATLVDAVKMFQAKHGLEPDGVIGEKTLRFMNQSFKDKADVIALNMERMRWSTEKYGDNYIFVNVPAYTLTVYENRKPALQMRVIVGAVDKPTPIFSDALEYIVFSPTWTVPTSIIKEEIIPRLKSNTAYYADKNYAFYKDEVPIDPTTEVWDDTANPYKYRIVQQPGPDNSLGLVKFIMPNNMSVYLHDTPNHRLFTKDYRALSHGCVRVDEPAKLAAYLMRDQKGWDTKRIQEAMHATQPATIHLKKKLDVHIEYITAWVDENDTINFREDIYGHDKRQLQQLYPKDKAGAIAGL</sequence>
<dbReference type="InterPro" id="IPR052905">
    <property type="entry name" value="LD-transpeptidase_YkuD-like"/>
</dbReference>
<organism evidence="10 11">
    <name type="scientific">Chryseolinea lacunae</name>
    <dbReference type="NCBI Taxonomy" id="2801331"/>
    <lineage>
        <taxon>Bacteria</taxon>
        <taxon>Pseudomonadati</taxon>
        <taxon>Bacteroidota</taxon>
        <taxon>Cytophagia</taxon>
        <taxon>Cytophagales</taxon>
        <taxon>Fulvivirgaceae</taxon>
        <taxon>Chryseolinea</taxon>
    </lineage>
</organism>
<evidence type="ECO:0000256" key="3">
    <source>
        <dbReference type="ARBA" id="ARBA00022679"/>
    </source>
</evidence>
<keyword evidence="8" id="KW-0732">Signal</keyword>